<protein>
    <submittedName>
        <fullName evidence="1">Uncharacterized protein</fullName>
    </submittedName>
</protein>
<dbReference type="Proteomes" id="UP000315813">
    <property type="component" value="Segment"/>
</dbReference>
<organism evidence="1 2">
    <name type="scientific">Bordetella phage vB_BbrP_BB8</name>
    <dbReference type="NCBI Taxonomy" id="2587820"/>
    <lineage>
        <taxon>Viruses</taxon>
        <taxon>Duplodnaviria</taxon>
        <taxon>Heunggongvirae</taxon>
        <taxon>Uroviricota</taxon>
        <taxon>Caudoviricetes</taxon>
        <taxon>Autographivirales</taxon>
        <taxon>Autographivirales incertae sedis</taxon>
        <taxon>Vistulavirus</taxon>
        <taxon>Vistulavirus BB8</taxon>
    </lineage>
</organism>
<sequence length="64" mass="7382">MHIIAQQIIEGQYTVTLLDRGDGCKPRYQVRYGVEEKDFSGLGQAQRHYKGCRTHQQECAGWIN</sequence>
<reference evidence="1 2" key="1">
    <citation type="submission" date="2019-05" db="EMBL/GenBank/DDBJ databases">
        <authorList>
            <person name="Karczewska-Golec J."/>
            <person name="Decewicz P."/>
            <person name="Golec P."/>
        </authorList>
    </citation>
    <scope>NUCLEOTIDE SEQUENCE [LARGE SCALE GENOMIC DNA]</scope>
</reference>
<evidence type="ECO:0000313" key="2">
    <source>
        <dbReference type="Proteomes" id="UP000315813"/>
    </source>
</evidence>
<accession>A0A4Y5TQW1</accession>
<gene>
    <name evidence="1" type="ORF">bb8_p05</name>
</gene>
<keyword evidence="2" id="KW-1185">Reference proteome</keyword>
<dbReference type="EMBL" id="MK984681">
    <property type="protein sequence ID" value="QDB70980.1"/>
    <property type="molecule type" value="Genomic_DNA"/>
</dbReference>
<proteinExistence type="predicted"/>
<name>A0A4Y5TQW1_9CAUD</name>
<evidence type="ECO:0000313" key="1">
    <source>
        <dbReference type="EMBL" id="QDB70980.1"/>
    </source>
</evidence>